<dbReference type="PRINTS" id="PR01832">
    <property type="entry name" value="VEGFRECEPTOR"/>
</dbReference>
<accession>A0AA88NYJ6</accession>
<feature type="domain" description="Ig-like" evidence="39">
    <location>
        <begin position="1595"/>
        <end position="1679"/>
    </location>
</feature>
<evidence type="ECO:0000256" key="25">
    <source>
        <dbReference type="ARBA" id="ARBA00023157"/>
    </source>
</evidence>
<feature type="disulfide bond" evidence="30">
    <location>
        <begin position="621"/>
        <end position="636"/>
    </location>
</feature>
<dbReference type="PROSITE" id="PS00109">
    <property type="entry name" value="PROTEIN_KINASE_TYR"/>
    <property type="match status" value="1"/>
</dbReference>
<dbReference type="FunFam" id="3.30.200.20:FF:000041">
    <property type="entry name" value="Vascular endothelial growth factor receptor 2"/>
    <property type="match status" value="1"/>
</dbReference>
<keyword evidence="41" id="KW-1185">Reference proteome</keyword>
<dbReference type="GO" id="GO:0043235">
    <property type="term" value="C:receptor complex"/>
    <property type="evidence" value="ECO:0007669"/>
    <property type="project" value="TreeGrafter"/>
</dbReference>
<organism evidence="40 41">
    <name type="scientific">Cirrhinus molitorella</name>
    <name type="common">mud carp</name>
    <dbReference type="NCBI Taxonomy" id="172907"/>
    <lineage>
        <taxon>Eukaryota</taxon>
        <taxon>Metazoa</taxon>
        <taxon>Chordata</taxon>
        <taxon>Craniata</taxon>
        <taxon>Vertebrata</taxon>
        <taxon>Euteleostomi</taxon>
        <taxon>Actinopterygii</taxon>
        <taxon>Neopterygii</taxon>
        <taxon>Teleostei</taxon>
        <taxon>Ostariophysi</taxon>
        <taxon>Cypriniformes</taxon>
        <taxon>Cyprinidae</taxon>
        <taxon>Labeoninae</taxon>
        <taxon>Labeonini</taxon>
        <taxon>Cirrhinus</taxon>
    </lineage>
</organism>
<dbReference type="CDD" id="cd00041">
    <property type="entry name" value="CUB"/>
    <property type="match status" value="2"/>
</dbReference>
<keyword evidence="21" id="KW-0735">Signal-anchor</keyword>
<keyword evidence="22" id="KW-1133">Transmembrane helix</keyword>
<dbReference type="Pfam" id="PF22971">
    <property type="entry name" value="Ig_VEGFR-1-like_5th"/>
    <property type="match status" value="1"/>
</dbReference>
<dbReference type="InterPro" id="IPR033116">
    <property type="entry name" value="TRYPSIN_SER"/>
</dbReference>
<dbReference type="Pfam" id="PF17988">
    <property type="entry name" value="VEGFR-2_TMD"/>
    <property type="match status" value="1"/>
</dbReference>
<dbReference type="CDD" id="cd05054">
    <property type="entry name" value="PTKc_VEGFR"/>
    <property type="match status" value="1"/>
</dbReference>
<dbReference type="PANTHER" id="PTHR24416:SF390">
    <property type="entry name" value="VASCULAR ENDOTHELIAL GROWTH FACTOR RECEPTOR 1"/>
    <property type="match status" value="1"/>
</dbReference>
<dbReference type="InterPro" id="IPR001824">
    <property type="entry name" value="Tyr_kinase_rcpt_3_CS"/>
</dbReference>
<dbReference type="PANTHER" id="PTHR24416">
    <property type="entry name" value="TYROSINE-PROTEIN KINASE RECEPTOR"/>
    <property type="match status" value="1"/>
</dbReference>
<proteinExistence type="inferred from homology"/>
<dbReference type="Gene3D" id="3.30.70.960">
    <property type="entry name" value="SEA domain"/>
    <property type="match status" value="1"/>
</dbReference>
<keyword evidence="11 32" id="KW-0812">Transmembrane</keyword>
<feature type="region of interest" description="Disordered" evidence="34">
    <location>
        <begin position="256"/>
        <end position="285"/>
    </location>
</feature>
<dbReference type="FunFam" id="2.40.10.10:FF:000003">
    <property type="entry name" value="Transmembrane serine protease 3"/>
    <property type="match status" value="1"/>
</dbReference>
<feature type="region of interest" description="Disordered" evidence="34">
    <location>
        <begin position="1876"/>
        <end position="1916"/>
    </location>
</feature>
<dbReference type="SUPFAM" id="SSF56112">
    <property type="entry name" value="Protein kinase-like (PK-like)"/>
    <property type="match status" value="1"/>
</dbReference>
<evidence type="ECO:0000256" key="26">
    <source>
        <dbReference type="ARBA" id="ARBA00023170"/>
    </source>
</evidence>
<dbReference type="Gene3D" id="2.60.120.290">
    <property type="entry name" value="Spermadhesin, CUB domain"/>
    <property type="match status" value="2"/>
</dbReference>
<keyword evidence="10" id="KW-0808">Transferase</keyword>
<dbReference type="Gene3D" id="3.30.200.20">
    <property type="entry name" value="Phosphorylase Kinase, domain 1"/>
    <property type="match status" value="1"/>
</dbReference>
<dbReference type="InterPro" id="IPR000859">
    <property type="entry name" value="CUB_dom"/>
</dbReference>
<keyword evidence="7" id="KW-0597">Phosphoprotein</keyword>
<name>A0AA88NYJ6_9TELE</name>
<keyword evidence="8" id="KW-0037">Angiogenesis</keyword>
<evidence type="ECO:0000256" key="27">
    <source>
        <dbReference type="ARBA" id="ARBA00023180"/>
    </source>
</evidence>
<feature type="domain" description="Ig-like" evidence="39">
    <location>
        <begin position="1163"/>
        <end position="1264"/>
    </location>
</feature>
<dbReference type="CDD" id="cd00096">
    <property type="entry name" value="Ig"/>
    <property type="match status" value="1"/>
</dbReference>
<dbReference type="PROSITE" id="PS50835">
    <property type="entry name" value="IG_LIKE"/>
    <property type="match status" value="4"/>
</dbReference>
<reference evidence="40" key="1">
    <citation type="submission" date="2023-08" db="EMBL/GenBank/DDBJ databases">
        <title>Chromosome-level Genome Assembly of mud carp (Cirrhinus molitorella).</title>
        <authorList>
            <person name="Liu H."/>
        </authorList>
    </citation>
    <scope>NUCLEOTIDE SEQUENCE</scope>
    <source>
        <strain evidence="40">Prfri</strain>
        <tissue evidence="40">Muscle</tissue>
    </source>
</reference>
<evidence type="ECO:0000256" key="10">
    <source>
        <dbReference type="ARBA" id="ARBA00022679"/>
    </source>
</evidence>
<dbReference type="InterPro" id="IPR041348">
    <property type="entry name" value="VEGFR-2_TMD"/>
</dbReference>
<protein>
    <recommendedName>
        <fullName evidence="4">receptor protein-tyrosine kinase</fullName>
        <ecNumber evidence="4">2.7.10.1</ecNumber>
    </recommendedName>
</protein>
<dbReference type="InterPro" id="IPR013098">
    <property type="entry name" value="Ig_I-set"/>
</dbReference>
<dbReference type="SMART" id="SM00409">
    <property type="entry name" value="IG"/>
    <property type="match status" value="7"/>
</dbReference>
<keyword evidence="9 33" id="KW-0645">Protease</keyword>
<evidence type="ECO:0000256" key="29">
    <source>
        <dbReference type="ARBA" id="ARBA00051243"/>
    </source>
</evidence>
<evidence type="ECO:0000256" key="33">
    <source>
        <dbReference type="RuleBase" id="RU363034"/>
    </source>
</evidence>
<dbReference type="SMART" id="SM00408">
    <property type="entry name" value="IGc2"/>
    <property type="match status" value="5"/>
</dbReference>
<feature type="domain" description="Protein kinase" evidence="36">
    <location>
        <begin position="1762"/>
        <end position="2084"/>
    </location>
</feature>
<keyword evidence="18 33" id="KW-0378">Hydrolase</keyword>
<keyword evidence="28 32" id="KW-0393">Immunoglobulin domain</keyword>
<dbReference type="InterPro" id="IPR055229">
    <property type="entry name" value="VEGFR1-3_5th"/>
</dbReference>
<dbReference type="FunFam" id="2.60.40.10:FF:002345">
    <property type="entry name" value="FMS related tyrosine kinase 1"/>
    <property type="match status" value="1"/>
</dbReference>
<dbReference type="FunFam" id="2.60.40.10:FF:000606">
    <property type="entry name" value="Vascular endothelial growth factor receptor 1"/>
    <property type="match status" value="1"/>
</dbReference>
<comment type="catalytic activity">
    <reaction evidence="29">
        <text>L-tyrosyl-[protein] + ATP = O-phospho-L-tyrosyl-[protein] + ADP + H(+)</text>
        <dbReference type="Rhea" id="RHEA:10596"/>
        <dbReference type="Rhea" id="RHEA-COMP:10136"/>
        <dbReference type="Rhea" id="RHEA-COMP:20101"/>
        <dbReference type="ChEBI" id="CHEBI:15378"/>
        <dbReference type="ChEBI" id="CHEBI:30616"/>
        <dbReference type="ChEBI" id="CHEBI:46858"/>
        <dbReference type="ChEBI" id="CHEBI:61978"/>
        <dbReference type="ChEBI" id="CHEBI:456216"/>
        <dbReference type="EC" id="2.7.10.1"/>
    </reaction>
</comment>
<comment type="similarity">
    <text evidence="32">Belongs to the protein kinase superfamily. Tyr protein kinase family. CSF-1/PDGF receptor subfamily.</text>
</comment>
<keyword evidence="19 33" id="KW-0720">Serine protease</keyword>
<dbReference type="GO" id="GO:0005021">
    <property type="term" value="F:vascular endothelial growth factor receptor activity"/>
    <property type="evidence" value="ECO:0007669"/>
    <property type="project" value="InterPro"/>
</dbReference>
<dbReference type="Pfam" id="PF21339">
    <property type="entry name" value="VEGFR-1-like_Ig-like"/>
    <property type="match status" value="1"/>
</dbReference>
<feature type="domain" description="Ig-like" evidence="39">
    <location>
        <begin position="1365"/>
        <end position="1488"/>
    </location>
</feature>
<evidence type="ECO:0000256" key="21">
    <source>
        <dbReference type="ARBA" id="ARBA00022968"/>
    </source>
</evidence>
<dbReference type="PROSITE" id="PS50068">
    <property type="entry name" value="LDLRA_2"/>
    <property type="match status" value="3"/>
</dbReference>
<keyword evidence="6" id="KW-1003">Cell membrane</keyword>
<evidence type="ECO:0000256" key="9">
    <source>
        <dbReference type="ARBA" id="ARBA00022670"/>
    </source>
</evidence>
<keyword evidence="20 31" id="KW-0067">ATP-binding</keyword>
<feature type="disulfide bond" evidence="30">
    <location>
        <begin position="609"/>
        <end position="627"/>
    </location>
</feature>
<dbReference type="InterPro" id="IPR020635">
    <property type="entry name" value="Tyr_kinase_cat_dom"/>
</dbReference>
<dbReference type="EC" id="2.7.10.1" evidence="4"/>
<dbReference type="Gene3D" id="2.40.10.10">
    <property type="entry name" value="Trypsin-like serine proteases"/>
    <property type="match status" value="2"/>
</dbReference>
<evidence type="ECO:0000256" key="8">
    <source>
        <dbReference type="ARBA" id="ARBA00022657"/>
    </source>
</evidence>
<dbReference type="GO" id="GO:0048010">
    <property type="term" value="P:vascular endothelial growth factor receptor signaling pathway"/>
    <property type="evidence" value="ECO:0007669"/>
    <property type="project" value="InterPro"/>
</dbReference>
<dbReference type="InterPro" id="IPR003598">
    <property type="entry name" value="Ig_sub2"/>
</dbReference>
<keyword evidence="25 30" id="KW-1015">Disulfide bond</keyword>
<evidence type="ECO:0000256" key="11">
    <source>
        <dbReference type="ARBA" id="ARBA00022692"/>
    </source>
</evidence>
<evidence type="ECO:0000256" key="13">
    <source>
        <dbReference type="ARBA" id="ARBA00022737"/>
    </source>
</evidence>
<evidence type="ECO:0000256" key="16">
    <source>
        <dbReference type="ARBA" id="ARBA00022777"/>
    </source>
</evidence>
<feature type="domain" description="Ig-like" evidence="39">
    <location>
        <begin position="1504"/>
        <end position="1590"/>
    </location>
</feature>
<dbReference type="InterPro" id="IPR003599">
    <property type="entry name" value="Ig_sub"/>
</dbReference>
<dbReference type="Pfam" id="PF07714">
    <property type="entry name" value="PK_Tyr_Ser-Thr"/>
    <property type="match status" value="1"/>
</dbReference>
<dbReference type="SUPFAM" id="SSF82671">
    <property type="entry name" value="SEA domain"/>
    <property type="match status" value="1"/>
</dbReference>
<comment type="caution">
    <text evidence="40">The sequence shown here is derived from an EMBL/GenBank/DDBJ whole genome shotgun (WGS) entry which is preliminary data.</text>
</comment>
<evidence type="ECO:0000256" key="28">
    <source>
        <dbReference type="ARBA" id="ARBA00023319"/>
    </source>
</evidence>
<evidence type="ECO:0000256" key="12">
    <source>
        <dbReference type="ARBA" id="ARBA00022729"/>
    </source>
</evidence>
<evidence type="ECO:0000256" key="34">
    <source>
        <dbReference type="SAM" id="MobiDB-lite"/>
    </source>
</evidence>
<dbReference type="Pfam" id="PF01390">
    <property type="entry name" value="SEA"/>
    <property type="match status" value="1"/>
</dbReference>
<dbReference type="GO" id="GO:0005886">
    <property type="term" value="C:plasma membrane"/>
    <property type="evidence" value="ECO:0007669"/>
    <property type="project" value="UniProtKB-SubCell"/>
</dbReference>
<keyword evidence="12" id="KW-0732">Signal</keyword>
<feature type="domain" description="SEA" evidence="37">
    <location>
        <begin position="134"/>
        <end position="261"/>
    </location>
</feature>
<evidence type="ECO:0000256" key="32">
    <source>
        <dbReference type="RuleBase" id="RU000311"/>
    </source>
</evidence>
<dbReference type="GO" id="GO:0004252">
    <property type="term" value="F:serine-type endopeptidase activity"/>
    <property type="evidence" value="ECO:0007669"/>
    <property type="project" value="InterPro"/>
</dbReference>
<dbReference type="InterPro" id="IPR043504">
    <property type="entry name" value="Peptidase_S1_PA_chymotrypsin"/>
</dbReference>
<keyword evidence="13" id="KW-0677">Repeat</keyword>
<dbReference type="Pfam" id="PF00089">
    <property type="entry name" value="Trypsin"/>
    <property type="match status" value="1"/>
</dbReference>
<dbReference type="GO" id="GO:0001525">
    <property type="term" value="P:angiogenesis"/>
    <property type="evidence" value="ECO:0007669"/>
    <property type="project" value="UniProtKB-KW"/>
</dbReference>
<dbReference type="Gene3D" id="4.10.400.10">
    <property type="entry name" value="Low-density Lipoprotein Receptor"/>
    <property type="match status" value="3"/>
</dbReference>
<evidence type="ECO:0000256" key="5">
    <source>
        <dbReference type="ARBA" id="ARBA00022473"/>
    </source>
</evidence>
<dbReference type="PROSITE" id="PS50024">
    <property type="entry name" value="SEA"/>
    <property type="match status" value="1"/>
</dbReference>
<dbReference type="PROSITE" id="PS00107">
    <property type="entry name" value="PROTEIN_KINASE_ATP"/>
    <property type="match status" value="1"/>
</dbReference>
<dbReference type="InterPro" id="IPR000082">
    <property type="entry name" value="SEA_dom"/>
</dbReference>
<feature type="compositionally biased region" description="Low complexity" evidence="34">
    <location>
        <begin position="1886"/>
        <end position="1899"/>
    </location>
</feature>
<dbReference type="CDD" id="cd00112">
    <property type="entry name" value="LDLa"/>
    <property type="match status" value="3"/>
</dbReference>
<keyword evidence="24" id="KW-0829">Tyrosine-protein kinase</keyword>
<dbReference type="InterPro" id="IPR050122">
    <property type="entry name" value="RTK"/>
</dbReference>
<dbReference type="SMART" id="SM00020">
    <property type="entry name" value="Tryp_SPc"/>
    <property type="match status" value="1"/>
</dbReference>
<dbReference type="InterPro" id="IPR008266">
    <property type="entry name" value="Tyr_kinase_AS"/>
</dbReference>
<feature type="binding site" evidence="31">
    <location>
        <position position="1796"/>
    </location>
    <ligand>
        <name>ATP</name>
        <dbReference type="ChEBI" id="CHEBI:30616"/>
    </ligand>
</feature>
<feature type="disulfide bond" evidence="30">
    <location>
        <begin position="553"/>
        <end position="568"/>
    </location>
</feature>
<dbReference type="EMBL" id="JAUYZG010000024">
    <property type="protein sequence ID" value="KAK2870081.1"/>
    <property type="molecule type" value="Genomic_DNA"/>
</dbReference>
<dbReference type="SUPFAM" id="SSF49854">
    <property type="entry name" value="Spermadhesin, CUB domain"/>
    <property type="match status" value="2"/>
</dbReference>
<evidence type="ECO:0000256" key="24">
    <source>
        <dbReference type="ARBA" id="ARBA00023137"/>
    </source>
</evidence>
<feature type="domain" description="Peptidase S1" evidence="38">
    <location>
        <begin position="691"/>
        <end position="929"/>
    </location>
</feature>
<dbReference type="InterPro" id="IPR036364">
    <property type="entry name" value="SEA_dom_sf"/>
</dbReference>
<dbReference type="InterPro" id="IPR009135">
    <property type="entry name" value="VEGFR1_rcpt"/>
</dbReference>
<dbReference type="Gene3D" id="1.10.510.10">
    <property type="entry name" value="Transferase(Phosphotransferase) domain 1"/>
    <property type="match status" value="1"/>
</dbReference>
<evidence type="ECO:0000259" key="36">
    <source>
        <dbReference type="PROSITE" id="PS50011"/>
    </source>
</evidence>
<dbReference type="Proteomes" id="UP001187343">
    <property type="component" value="Unassembled WGS sequence"/>
</dbReference>
<dbReference type="Pfam" id="PF00057">
    <property type="entry name" value="Ldl_recept_a"/>
    <property type="match status" value="3"/>
</dbReference>
<keyword evidence="23" id="KW-0472">Membrane</keyword>
<evidence type="ECO:0000259" key="37">
    <source>
        <dbReference type="PROSITE" id="PS50024"/>
    </source>
</evidence>
<evidence type="ECO:0000256" key="18">
    <source>
        <dbReference type="ARBA" id="ARBA00022801"/>
    </source>
</evidence>
<dbReference type="GO" id="GO:0005768">
    <property type="term" value="C:endosome"/>
    <property type="evidence" value="ECO:0007669"/>
    <property type="project" value="UniProtKB-SubCell"/>
</dbReference>
<evidence type="ECO:0000313" key="40">
    <source>
        <dbReference type="EMBL" id="KAK2870081.1"/>
    </source>
</evidence>
<feature type="compositionally biased region" description="Acidic residues" evidence="34">
    <location>
        <begin position="1901"/>
        <end position="1910"/>
    </location>
</feature>
<dbReference type="SUPFAM" id="SSF57424">
    <property type="entry name" value="LDL receptor-like module"/>
    <property type="match status" value="3"/>
</dbReference>
<sequence>MLAAPDPLRSGFSGIALRLRADFSARGIVLYRCIGAMRERAMRTFPKNRSCEVYSVSGLRACAPAGAPAQEDFVTKPIQTSGPSSCKSDIKSPVGKRADCRAWSKWALRASPLLPLSAAIALTLHFLASSPSLSVFYLGGSIEFSNLSFSPDLADPSSTQFRLQSQALSHYFSELYDSSPWSSYYQHSGIIAFSEGVEGLCVYYWSKFSAPPAIAEELRRVNPSRLQRRLPGTNKVLFSRNEERYYMERDEDTLRLLGLNPDDGGDAEEEDDEDSDDKAEKIKNPNSLQSGKWQLGLQAMSFDLYAKYGNNRTLSLVSPKKPYYQWRLRVPSGHVVRLVILTLQGATPGSCSANKLSAYDFLLPLQNKIIARWCGLPISGTSPIMKLTSSGNVMLVTFSFSRQRQGAIFKAYFQAIPKTECGGFLTAWNGTLTSPYYPAYYPPNVDCNWKIRAPLPGYLLSVTIVMLDIQDSPASSTCEKDWLEIGGVKLCNPIGDSSRKRIYSSPVLLHFHSDESLTHKGFYLIYRAFSPESACPRQFRCGDGRCIPLRKVCDGEKDCSDGRDEAKCNTCKPGEVYCMGQCRPHSQCNIACADSSEENNCGGKCYHICPNKVCLPKASVCDGILDCKDRSDELNCTRAFSKGCSPSSFKCASGKCLSKINPECDGIKDCKDGSDELRCSCGTRPRKRAKIVGGTDAQAGSWPWQVSLQMERYGHVCGASLVASRWLVSAAHCFQDSDAIKYSDARSWRAYMGMRVMNSVSNAAATRQIRRIVLHSQYDQFTSDYDIALLELSAPVFFNELVQPVCVPAPSHAFTSGTSCFVTGWGVLSEEGELATLLQEATVSIISHNTCNKMYDDAVTPRMLCAGNIQGGVDACQGDSGGPLVCLERGRRWFLAGIVSWGEGCARQNRPGVYTRVIKFTDWIHQQTKGQVFISKQTTSRKTKRMFDILFVIIFGLTGRALTKDTDTKGRFSSPVLDVTEKQLIIERNQTLQLNCRGRWELQWVLPSGIPKVYHGTQIEETRCGRKNNQYCSRLTLSPALAQHTGSYRCRYHQKQRKQASVYVYITDSQRPFVKVQSEIPDVVYMKEGEPLVFPCRVTNPDAKVSLVKFPIHRLTPDYRNIIWNSRQGFTIRSPTFFYIGLFSCETIVNGVKYSNKFLTHRPVNKILDVYLNSTGLVHTLQGQMFALNCTVTAEWNARVSISWTYPQKANGSATIIRRISRSRTNMLFYSVLTIPRLSKADRGLYKCHVTSGPSKRETNTTVVVYDQPFIRLKHRDGPVVQASAGQKSFRLTPKLRAFPAPEVIWLKDGMVAAERCSRYHVDGFSLVILDVAEEDAGSYTILTGIQQYGLFQNLTLTLVVNVKPQIGEKTVSSQHPGTVQRGSRQALHCTSHGVPPPQIQWLWHPCPPKGLCKKPPPSSWTAVREKTEVTSTHNPILTVSHRQEVLEGKNKTVGVLTVGEALISGIYRCVASNLLGRDELDIRFYVTDVKGGLIVSLEEEPREGGDLRLVCIANRHLYSNLSWYRLTNQSTASEGDSVLGGELTEGQFSHTLHLLRKNVTAQDSGTYRCSTTHLLTGEHTHLDTAVEVTVLQAPVLLRNLSDHSVNVSNSVTLHCPARGIPHPRITWYKDQRKLQQVSGIMLFPEEGTLHIDRITVEDQGLYTCKATNERGSVESSVHIWVQSSSESLSLEIPTLACTCVVATLFWLLLTLLIRKLKQPNTTNGKAEYLPIILHPGEEPLVEHCDRLQYDPAQWEFPRDRLKLERPLGRGAFGRVMQASAFGICSSASCTTVAVKMLKDGATPSEHKALMTELKILNHIGHHLNVVNLLGACTKPGGPLMVIVEYCKFGNLSAYLKSKREVFLLNRVNREKEGDMKEGYKGRLASVSSSQSNASSGFSEENGEISEEDSGSLPESSNPLLLEDLISYSFQVARGMEFLASRKCIHRDLAARNILLSNNNVVKICDFGLARDVYKDPDYVRKGDARLPLKWMAPESIFDKVFTTQSDVWSYGVLLWEIFSLGASPYPGLNIDEEFCHRLKQGTRMCPPEYSTLEIYNIMMACWENNPEDRPSFSALVEILGDLLQTCVQQDGKDYIPLNAFISGEENEVTAHLDQKDISQKTLGTSSYISSGKIKAISTFEDLHEEIPEDNQSDSGMVLPSEELIRVKWMDRLKTKNITKIFSKGQNQCMTLPAKVLPCMNSAPCCHHRELPPVHYPEKCCSPPPDYEAALLYPCF</sequence>
<dbReference type="Pfam" id="PF22854">
    <property type="entry name" value="VEGFR1-3_N_Ig-like"/>
    <property type="match status" value="1"/>
</dbReference>
<evidence type="ECO:0000256" key="14">
    <source>
        <dbReference type="ARBA" id="ARBA00022741"/>
    </source>
</evidence>
<dbReference type="InterPro" id="IPR007110">
    <property type="entry name" value="Ig-like_dom"/>
</dbReference>
<dbReference type="InterPro" id="IPR036179">
    <property type="entry name" value="Ig-like_dom_sf"/>
</dbReference>
<feature type="disulfide bond" evidence="30">
    <location>
        <begin position="644"/>
        <end position="656"/>
    </location>
</feature>
<dbReference type="PROSITE" id="PS01180">
    <property type="entry name" value="CUB"/>
    <property type="match status" value="2"/>
</dbReference>
<evidence type="ECO:0000256" key="4">
    <source>
        <dbReference type="ARBA" id="ARBA00011902"/>
    </source>
</evidence>
<comment type="caution">
    <text evidence="30">Lacks conserved residue(s) required for the propagation of feature annotation.</text>
</comment>
<evidence type="ECO:0000259" key="39">
    <source>
        <dbReference type="PROSITE" id="PS50835"/>
    </source>
</evidence>
<dbReference type="SUPFAM" id="SSF48726">
    <property type="entry name" value="Immunoglobulin"/>
    <property type="match status" value="6"/>
</dbReference>
<dbReference type="PROSITE" id="PS50011">
    <property type="entry name" value="PROTEIN_KINASE_DOM"/>
    <property type="match status" value="1"/>
</dbReference>
<keyword evidence="15" id="KW-0967">Endosome</keyword>
<keyword evidence="5" id="KW-0217">Developmental protein</keyword>
<keyword evidence="16" id="KW-0418">Kinase</keyword>
<feature type="domain" description="CUB" evidence="35">
    <location>
        <begin position="421"/>
        <end position="529"/>
    </location>
</feature>
<feature type="compositionally biased region" description="Acidic residues" evidence="34">
    <location>
        <begin position="263"/>
        <end position="277"/>
    </location>
</feature>
<evidence type="ECO:0000259" key="35">
    <source>
        <dbReference type="PROSITE" id="PS01180"/>
    </source>
</evidence>
<dbReference type="Gene3D" id="2.60.40.10">
    <property type="entry name" value="Immunoglobulins"/>
    <property type="match status" value="7"/>
</dbReference>
<dbReference type="SMART" id="SM00219">
    <property type="entry name" value="TyrKc"/>
    <property type="match status" value="1"/>
</dbReference>
<comment type="subcellular location">
    <subcellularLocation>
        <location evidence="2">Cell membrane</location>
        <topology evidence="2">Single-pass type I membrane protein</topology>
    </subcellularLocation>
    <subcellularLocation>
        <location evidence="1">Endosome</location>
    </subcellularLocation>
    <subcellularLocation>
        <location evidence="32">Membrane</location>
        <topology evidence="32">Single-pass type I membrane protein</topology>
    </subcellularLocation>
    <subcellularLocation>
        <location evidence="3">Membrane</location>
        <topology evidence="3">Single-pass type II membrane protein</topology>
    </subcellularLocation>
</comment>
<dbReference type="FunFam" id="2.60.40.10:FF:000143">
    <property type="entry name" value="Vascular endothelial growth factor receptor 3"/>
    <property type="match status" value="1"/>
</dbReference>
<dbReference type="PROSITE" id="PS50240">
    <property type="entry name" value="TRYPSIN_DOM"/>
    <property type="match status" value="1"/>
</dbReference>
<dbReference type="PROSITE" id="PS00134">
    <property type="entry name" value="TRYPSIN_HIS"/>
    <property type="match status" value="1"/>
</dbReference>
<dbReference type="InterPro" id="IPR036055">
    <property type="entry name" value="LDL_receptor-like_sf"/>
</dbReference>
<evidence type="ECO:0000313" key="41">
    <source>
        <dbReference type="Proteomes" id="UP001187343"/>
    </source>
</evidence>
<dbReference type="InterPro" id="IPR001245">
    <property type="entry name" value="Ser-Thr/Tyr_kinase_cat_dom"/>
</dbReference>
<dbReference type="GO" id="GO:0005524">
    <property type="term" value="F:ATP binding"/>
    <property type="evidence" value="ECO:0007669"/>
    <property type="project" value="UniProtKB-UniRule"/>
</dbReference>
<evidence type="ECO:0000256" key="2">
    <source>
        <dbReference type="ARBA" id="ARBA00004251"/>
    </source>
</evidence>
<evidence type="ECO:0000256" key="3">
    <source>
        <dbReference type="ARBA" id="ARBA00004606"/>
    </source>
</evidence>
<evidence type="ECO:0000256" key="22">
    <source>
        <dbReference type="ARBA" id="ARBA00022989"/>
    </source>
</evidence>
<dbReference type="PROSITE" id="PS00240">
    <property type="entry name" value="RECEPTOR_TYR_KIN_III"/>
    <property type="match status" value="1"/>
</dbReference>
<dbReference type="CDD" id="cd00190">
    <property type="entry name" value="Tryp_SPc"/>
    <property type="match status" value="1"/>
</dbReference>
<dbReference type="GO" id="GO:0006508">
    <property type="term" value="P:proteolysis"/>
    <property type="evidence" value="ECO:0007669"/>
    <property type="project" value="UniProtKB-KW"/>
</dbReference>
<dbReference type="PROSITE" id="PS00135">
    <property type="entry name" value="TRYPSIN_SER"/>
    <property type="match status" value="1"/>
</dbReference>
<dbReference type="Pfam" id="PF00431">
    <property type="entry name" value="CUB"/>
    <property type="match status" value="1"/>
</dbReference>
<dbReference type="InterPro" id="IPR011009">
    <property type="entry name" value="Kinase-like_dom_sf"/>
</dbReference>
<keyword evidence="17" id="KW-0221">Differentiation</keyword>
<dbReference type="InterPro" id="IPR035914">
    <property type="entry name" value="Sperma_CUB_dom_sf"/>
</dbReference>
<dbReference type="SMART" id="SM00192">
    <property type="entry name" value="LDLa"/>
    <property type="match status" value="3"/>
</dbReference>
<dbReference type="FunFam" id="2.60.40.10:FF:000247">
    <property type="entry name" value="Vascular endothelial growth factor receptor 3"/>
    <property type="match status" value="1"/>
</dbReference>
<dbReference type="InterPro" id="IPR017441">
    <property type="entry name" value="Protein_kinase_ATP_BS"/>
</dbReference>
<feature type="disulfide bond" evidence="30">
    <location>
        <begin position="541"/>
        <end position="559"/>
    </location>
</feature>
<evidence type="ECO:0000256" key="19">
    <source>
        <dbReference type="ARBA" id="ARBA00022825"/>
    </source>
</evidence>
<evidence type="ECO:0000256" key="31">
    <source>
        <dbReference type="PROSITE-ProRule" id="PRU10141"/>
    </source>
</evidence>
<gene>
    <name evidence="40" type="ORF">Q8A67_024473</name>
</gene>
<feature type="disulfide bond" evidence="30">
    <location>
        <begin position="664"/>
        <end position="679"/>
    </location>
</feature>
<evidence type="ECO:0000256" key="7">
    <source>
        <dbReference type="ARBA" id="ARBA00022553"/>
    </source>
</evidence>
<keyword evidence="14 31" id="KW-0547">Nucleotide-binding</keyword>
<dbReference type="InterPro" id="IPR013783">
    <property type="entry name" value="Ig-like_fold"/>
</dbReference>
<dbReference type="InterPro" id="IPR055238">
    <property type="entry name" value="VEGFR1-3_N_Ig-like"/>
</dbReference>
<dbReference type="GO" id="GO:0030154">
    <property type="term" value="P:cell differentiation"/>
    <property type="evidence" value="ECO:0007669"/>
    <property type="project" value="UniProtKB-KW"/>
</dbReference>
<evidence type="ECO:0000256" key="30">
    <source>
        <dbReference type="PROSITE-ProRule" id="PRU00124"/>
    </source>
</evidence>
<dbReference type="InterPro" id="IPR002172">
    <property type="entry name" value="LDrepeatLR_classA_rpt"/>
</dbReference>
<evidence type="ECO:0000256" key="17">
    <source>
        <dbReference type="ARBA" id="ARBA00022782"/>
    </source>
</evidence>
<dbReference type="PRINTS" id="PR01833">
    <property type="entry name" value="VEGFRECEPTR1"/>
</dbReference>
<evidence type="ECO:0000256" key="1">
    <source>
        <dbReference type="ARBA" id="ARBA00004177"/>
    </source>
</evidence>
<dbReference type="SUPFAM" id="SSF50494">
    <property type="entry name" value="Trypsin-like serine proteases"/>
    <property type="match status" value="1"/>
</dbReference>
<evidence type="ECO:0000259" key="38">
    <source>
        <dbReference type="PROSITE" id="PS50240"/>
    </source>
</evidence>
<feature type="domain" description="CUB" evidence="35">
    <location>
        <begin position="300"/>
        <end position="416"/>
    </location>
</feature>
<dbReference type="Pfam" id="PF07679">
    <property type="entry name" value="I-set"/>
    <property type="match status" value="1"/>
</dbReference>
<dbReference type="InterPro" id="IPR000719">
    <property type="entry name" value="Prot_kinase_dom"/>
</dbReference>
<dbReference type="FunFam" id="1.10.510.10:FF:000077">
    <property type="entry name" value="Vascular endothelial growth factor receptor 2"/>
    <property type="match status" value="1"/>
</dbReference>
<evidence type="ECO:0000256" key="15">
    <source>
        <dbReference type="ARBA" id="ARBA00022753"/>
    </source>
</evidence>
<keyword evidence="27" id="KW-0325">Glycoprotein</keyword>
<dbReference type="InterPro" id="IPR001254">
    <property type="entry name" value="Trypsin_dom"/>
</dbReference>
<dbReference type="GO" id="GO:0019838">
    <property type="term" value="F:growth factor binding"/>
    <property type="evidence" value="ECO:0007669"/>
    <property type="project" value="TreeGrafter"/>
</dbReference>
<evidence type="ECO:0000256" key="6">
    <source>
        <dbReference type="ARBA" id="ARBA00022475"/>
    </source>
</evidence>
<evidence type="ECO:0000256" key="23">
    <source>
        <dbReference type="ARBA" id="ARBA00023136"/>
    </source>
</evidence>
<evidence type="ECO:0000256" key="20">
    <source>
        <dbReference type="ARBA" id="ARBA00022840"/>
    </source>
</evidence>
<dbReference type="InterPro" id="IPR009003">
    <property type="entry name" value="Peptidase_S1_PA"/>
</dbReference>
<dbReference type="InterPro" id="IPR018114">
    <property type="entry name" value="TRYPSIN_HIS"/>
</dbReference>
<keyword evidence="26 32" id="KW-0675">Receptor</keyword>
<dbReference type="SMART" id="SM00042">
    <property type="entry name" value="CUB"/>
    <property type="match status" value="2"/>
</dbReference>